<dbReference type="EMBL" id="LAZR01000011">
    <property type="protein sequence ID" value="KKO07780.1"/>
    <property type="molecule type" value="Genomic_DNA"/>
</dbReference>
<feature type="domain" description="MacB-like periplasmic core" evidence="9">
    <location>
        <begin position="21"/>
        <end position="235"/>
    </location>
</feature>
<protein>
    <recommendedName>
        <fullName evidence="11">ABC3 transporter permease protein domain-containing protein</fullName>
    </recommendedName>
</protein>
<keyword evidence="4 7" id="KW-1133">Transmembrane helix</keyword>
<evidence type="ECO:0000256" key="1">
    <source>
        <dbReference type="ARBA" id="ARBA00004651"/>
    </source>
</evidence>
<keyword evidence="2" id="KW-1003">Cell membrane</keyword>
<evidence type="ECO:0008006" key="11">
    <source>
        <dbReference type="Google" id="ProtNLM"/>
    </source>
</evidence>
<dbReference type="InterPro" id="IPR025857">
    <property type="entry name" value="MacB_PCD"/>
</dbReference>
<keyword evidence="3 7" id="KW-0812">Transmembrane</keyword>
<evidence type="ECO:0000313" key="10">
    <source>
        <dbReference type="EMBL" id="KKO07780.1"/>
    </source>
</evidence>
<comment type="subcellular location">
    <subcellularLocation>
        <location evidence="1">Cell membrane</location>
        <topology evidence="1">Multi-pass membrane protein</topology>
    </subcellularLocation>
</comment>
<dbReference type="Pfam" id="PF12704">
    <property type="entry name" value="MacB_PCD"/>
    <property type="match status" value="1"/>
</dbReference>
<dbReference type="AlphaFoldDB" id="A0A0F9VUR3"/>
<dbReference type="InterPro" id="IPR050250">
    <property type="entry name" value="Macrolide_Exporter_MacB"/>
</dbReference>
<organism evidence="10">
    <name type="scientific">marine sediment metagenome</name>
    <dbReference type="NCBI Taxonomy" id="412755"/>
    <lineage>
        <taxon>unclassified sequences</taxon>
        <taxon>metagenomes</taxon>
        <taxon>ecological metagenomes</taxon>
    </lineage>
</organism>
<feature type="transmembrane region" description="Helical" evidence="7">
    <location>
        <begin position="281"/>
        <end position="306"/>
    </location>
</feature>
<keyword evidence="5 7" id="KW-0472">Membrane</keyword>
<evidence type="ECO:0000256" key="6">
    <source>
        <dbReference type="ARBA" id="ARBA00038076"/>
    </source>
</evidence>
<dbReference type="PANTHER" id="PTHR30572:SF4">
    <property type="entry name" value="ABC TRANSPORTER PERMEASE YTRF"/>
    <property type="match status" value="1"/>
</dbReference>
<dbReference type="GO" id="GO:0005886">
    <property type="term" value="C:plasma membrane"/>
    <property type="evidence" value="ECO:0007669"/>
    <property type="project" value="UniProtKB-SubCell"/>
</dbReference>
<name>A0A0F9VUR3_9ZZZZ</name>
<evidence type="ECO:0000259" key="9">
    <source>
        <dbReference type="Pfam" id="PF12704"/>
    </source>
</evidence>
<evidence type="ECO:0000256" key="7">
    <source>
        <dbReference type="SAM" id="Phobius"/>
    </source>
</evidence>
<evidence type="ECO:0000259" key="8">
    <source>
        <dbReference type="Pfam" id="PF02687"/>
    </source>
</evidence>
<evidence type="ECO:0000256" key="2">
    <source>
        <dbReference type="ARBA" id="ARBA00022475"/>
    </source>
</evidence>
<dbReference type="Pfam" id="PF02687">
    <property type="entry name" value="FtsX"/>
    <property type="match status" value="1"/>
</dbReference>
<evidence type="ECO:0000256" key="3">
    <source>
        <dbReference type="ARBA" id="ARBA00022692"/>
    </source>
</evidence>
<accession>A0A0F9VUR3</accession>
<gene>
    <name evidence="10" type="ORF">LCGC14_0051200</name>
</gene>
<evidence type="ECO:0000256" key="5">
    <source>
        <dbReference type="ARBA" id="ARBA00023136"/>
    </source>
</evidence>
<sequence>MFDRDIWQEIYHSISNNKLRTFLTGFSVGWGIFILVLLLASVKGMQNGFTLQFSDDATNSIFVRTGTTSLAYGGFEAGRRIQMTNDDIEYIKRSFPKDVEYISPRVYQNTSARYKSETGSYNIQAVYPDHQAIEKTIVNKGRFINTNDLLNASKVAVIGRKVEEDLFKNEDAIGKFVEFNGLPFRVIGVFTDDGDDNAERNIYAPTSTYQKMYGQTNHIDQIALTYNPNYDLTEALAFSDRLENVFRRRFKIAPQDQAGIRIFNYAEVFEDISNFTGGLDIAVIIVGLLILLSGIVGIGNIMVFIIKERTKEIGVRKALGAEPWSIIKLVLFESVFITALSGFIGLGIATGLLAIVGPSIKTSAFANPSVSMSIVVTATIILIVAGVLAGLIPAMKAARVKPIVALSDK</sequence>
<dbReference type="GO" id="GO:0022857">
    <property type="term" value="F:transmembrane transporter activity"/>
    <property type="evidence" value="ECO:0007669"/>
    <property type="project" value="TreeGrafter"/>
</dbReference>
<evidence type="ECO:0000256" key="4">
    <source>
        <dbReference type="ARBA" id="ARBA00022989"/>
    </source>
</evidence>
<feature type="domain" description="ABC3 transporter permease C-terminal" evidence="8">
    <location>
        <begin position="284"/>
        <end position="402"/>
    </location>
</feature>
<dbReference type="InterPro" id="IPR003838">
    <property type="entry name" value="ABC3_permease_C"/>
</dbReference>
<comment type="caution">
    <text evidence="10">The sequence shown here is derived from an EMBL/GenBank/DDBJ whole genome shotgun (WGS) entry which is preliminary data.</text>
</comment>
<feature type="transmembrane region" description="Helical" evidence="7">
    <location>
        <begin position="369"/>
        <end position="392"/>
    </location>
</feature>
<dbReference type="PANTHER" id="PTHR30572">
    <property type="entry name" value="MEMBRANE COMPONENT OF TRANSPORTER-RELATED"/>
    <property type="match status" value="1"/>
</dbReference>
<proteinExistence type="inferred from homology"/>
<feature type="transmembrane region" description="Helical" evidence="7">
    <location>
        <begin position="21"/>
        <end position="42"/>
    </location>
</feature>
<reference evidence="10" key="1">
    <citation type="journal article" date="2015" name="Nature">
        <title>Complex archaea that bridge the gap between prokaryotes and eukaryotes.</title>
        <authorList>
            <person name="Spang A."/>
            <person name="Saw J.H."/>
            <person name="Jorgensen S.L."/>
            <person name="Zaremba-Niedzwiedzka K."/>
            <person name="Martijn J."/>
            <person name="Lind A.E."/>
            <person name="van Eijk R."/>
            <person name="Schleper C."/>
            <person name="Guy L."/>
            <person name="Ettema T.J."/>
        </authorList>
    </citation>
    <scope>NUCLEOTIDE SEQUENCE</scope>
</reference>
<comment type="similarity">
    <text evidence="6">Belongs to the ABC-4 integral membrane protein family.</text>
</comment>
<feature type="transmembrane region" description="Helical" evidence="7">
    <location>
        <begin position="326"/>
        <end position="357"/>
    </location>
</feature>